<dbReference type="EMBL" id="CM000843">
    <property type="protein sequence ID" value="KRH34339.1"/>
    <property type="molecule type" value="Genomic_DNA"/>
</dbReference>
<keyword evidence="1" id="KW-0812">Transmembrane</keyword>
<dbReference type="InParanoid" id="A0A0R0I2K2"/>
<evidence type="ECO:0000313" key="2">
    <source>
        <dbReference type="EMBL" id="KRH34339.1"/>
    </source>
</evidence>
<reference evidence="2" key="3">
    <citation type="submission" date="2018-07" db="EMBL/GenBank/DDBJ databases">
        <title>WGS assembly of Glycine max.</title>
        <authorList>
            <person name="Schmutz J."/>
            <person name="Cannon S."/>
            <person name="Schlueter J."/>
            <person name="Ma J."/>
            <person name="Mitros T."/>
            <person name="Nelson W."/>
            <person name="Hyten D."/>
            <person name="Song Q."/>
            <person name="Thelen J."/>
            <person name="Cheng J."/>
            <person name="Xu D."/>
            <person name="Hellsten U."/>
            <person name="May G."/>
            <person name="Yu Y."/>
            <person name="Sakurai T."/>
            <person name="Umezawa T."/>
            <person name="Bhattacharyya M."/>
            <person name="Sandhu D."/>
            <person name="Valliyodan B."/>
            <person name="Lindquist E."/>
            <person name="Peto M."/>
            <person name="Grant D."/>
            <person name="Shu S."/>
            <person name="Goodstein D."/>
            <person name="Barry K."/>
            <person name="Futrell-Griggs M."/>
            <person name="Abernathy B."/>
            <person name="Du J."/>
            <person name="Tian Z."/>
            <person name="Zhu L."/>
            <person name="Gill N."/>
            <person name="Joshi T."/>
            <person name="Libault M."/>
            <person name="Sethuraman A."/>
            <person name="Zhang X."/>
            <person name="Shinozaki K."/>
            <person name="Nguyen H."/>
            <person name="Wing R."/>
            <person name="Cregan P."/>
            <person name="Specht J."/>
            <person name="Grimwood J."/>
            <person name="Rokhsar D."/>
            <person name="Stacey G."/>
            <person name="Shoemaker R."/>
            <person name="Jackson S."/>
        </authorList>
    </citation>
    <scope>NUCLEOTIDE SEQUENCE</scope>
    <source>
        <tissue evidence="2">Callus</tissue>
    </source>
</reference>
<keyword evidence="1" id="KW-0472">Membrane</keyword>
<dbReference type="EnsemblPlants" id="KRH34340">
    <property type="protein sequence ID" value="KRH34340"/>
    <property type="gene ID" value="GLYMA_10G177500"/>
</dbReference>
<feature type="transmembrane region" description="Helical" evidence="1">
    <location>
        <begin position="25"/>
        <end position="55"/>
    </location>
</feature>
<dbReference type="Gramene" id="KRH34339">
    <property type="protein sequence ID" value="KRH34339"/>
    <property type="gene ID" value="GLYMA_10G177500"/>
</dbReference>
<evidence type="ECO:0000256" key="1">
    <source>
        <dbReference type="SAM" id="Phobius"/>
    </source>
</evidence>
<organism evidence="2">
    <name type="scientific">Glycine max</name>
    <name type="common">Soybean</name>
    <name type="synonym">Glycine hispida</name>
    <dbReference type="NCBI Taxonomy" id="3847"/>
    <lineage>
        <taxon>Eukaryota</taxon>
        <taxon>Viridiplantae</taxon>
        <taxon>Streptophyta</taxon>
        <taxon>Embryophyta</taxon>
        <taxon>Tracheophyta</taxon>
        <taxon>Spermatophyta</taxon>
        <taxon>Magnoliopsida</taxon>
        <taxon>eudicotyledons</taxon>
        <taxon>Gunneridae</taxon>
        <taxon>Pentapetalae</taxon>
        <taxon>rosids</taxon>
        <taxon>fabids</taxon>
        <taxon>Fabales</taxon>
        <taxon>Fabaceae</taxon>
        <taxon>Papilionoideae</taxon>
        <taxon>50 kb inversion clade</taxon>
        <taxon>NPAAA clade</taxon>
        <taxon>indigoferoid/millettioid clade</taxon>
        <taxon>Phaseoleae</taxon>
        <taxon>Glycine</taxon>
        <taxon>Glycine subgen. Soja</taxon>
    </lineage>
</organism>
<dbReference type="SMR" id="A0A0R0I2K2"/>
<gene>
    <name evidence="2" type="ORF">GLYMA_10G177500</name>
</gene>
<proteinExistence type="predicted"/>
<protein>
    <submittedName>
        <fullName evidence="2 3">Uncharacterized protein</fullName>
    </submittedName>
</protein>
<evidence type="ECO:0000313" key="4">
    <source>
        <dbReference type="Proteomes" id="UP000008827"/>
    </source>
</evidence>
<keyword evidence="1" id="KW-1133">Transmembrane helix</keyword>
<dbReference type="EMBL" id="CM000843">
    <property type="protein sequence ID" value="KRH34340.1"/>
    <property type="molecule type" value="Genomic_DNA"/>
</dbReference>
<reference evidence="2 3" key="1">
    <citation type="journal article" date="2010" name="Nature">
        <title>Genome sequence of the palaeopolyploid soybean.</title>
        <authorList>
            <person name="Schmutz J."/>
            <person name="Cannon S.B."/>
            <person name="Schlueter J."/>
            <person name="Ma J."/>
            <person name="Mitros T."/>
            <person name="Nelson W."/>
            <person name="Hyten D.L."/>
            <person name="Song Q."/>
            <person name="Thelen J.J."/>
            <person name="Cheng J."/>
            <person name="Xu D."/>
            <person name="Hellsten U."/>
            <person name="May G.D."/>
            <person name="Yu Y."/>
            <person name="Sakurai T."/>
            <person name="Umezawa T."/>
            <person name="Bhattacharyya M.K."/>
            <person name="Sandhu D."/>
            <person name="Valliyodan B."/>
            <person name="Lindquist E."/>
            <person name="Peto M."/>
            <person name="Grant D."/>
            <person name="Shu S."/>
            <person name="Goodstein D."/>
            <person name="Barry K."/>
            <person name="Futrell-Griggs M."/>
            <person name="Abernathy B."/>
            <person name="Du J."/>
            <person name="Tian Z."/>
            <person name="Zhu L."/>
            <person name="Gill N."/>
            <person name="Joshi T."/>
            <person name="Libault M."/>
            <person name="Sethuraman A."/>
            <person name="Zhang X.-C."/>
            <person name="Shinozaki K."/>
            <person name="Nguyen H.T."/>
            <person name="Wing R.A."/>
            <person name="Cregan P."/>
            <person name="Specht J."/>
            <person name="Grimwood J."/>
            <person name="Rokhsar D."/>
            <person name="Stacey G."/>
            <person name="Shoemaker R.C."/>
            <person name="Jackson S.A."/>
        </authorList>
    </citation>
    <scope>NUCLEOTIDE SEQUENCE [LARGE SCALE GENOMIC DNA]</scope>
    <source>
        <strain evidence="3">cv. Williams 82</strain>
        <tissue evidence="2">Callus</tissue>
    </source>
</reference>
<accession>A0A0R0I2K2</accession>
<dbReference type="Gramene" id="KRH34340">
    <property type="protein sequence ID" value="KRH34340"/>
    <property type="gene ID" value="GLYMA_10G177500"/>
</dbReference>
<dbReference type="Proteomes" id="UP000008827">
    <property type="component" value="Chromosome 10"/>
</dbReference>
<dbReference type="AlphaFoldDB" id="A0A0R0I2K2"/>
<dbReference type="EnsemblPlants" id="KRH34339">
    <property type="protein sequence ID" value="KRH34339"/>
    <property type="gene ID" value="GLYMA_10G177500"/>
</dbReference>
<sequence>MIGTGTWTSFLQESSYLSCSLMINLLFQCLFFFLLLNTILLVSNLGMVLGGPYFYL</sequence>
<keyword evidence="4" id="KW-1185">Reference proteome</keyword>
<evidence type="ECO:0000313" key="3">
    <source>
        <dbReference type="EnsemblPlants" id="KRH34339"/>
    </source>
</evidence>
<reference evidence="3" key="2">
    <citation type="submission" date="2018-02" db="UniProtKB">
        <authorList>
            <consortium name="EnsemblPlants"/>
        </authorList>
    </citation>
    <scope>IDENTIFICATION</scope>
    <source>
        <strain evidence="3">Williams 82</strain>
    </source>
</reference>
<name>A0A0R0I2K2_SOYBN</name>